<protein>
    <submittedName>
        <fullName evidence="2">Virulence-associated E family protein</fullName>
    </submittedName>
</protein>
<name>A0A1B2EPB2_9HYPH</name>
<organism evidence="2">
    <name type="scientific">Microvirga ossetica</name>
    <dbReference type="NCBI Taxonomy" id="1882682"/>
    <lineage>
        <taxon>Bacteria</taxon>
        <taxon>Pseudomonadati</taxon>
        <taxon>Pseudomonadota</taxon>
        <taxon>Alphaproteobacteria</taxon>
        <taxon>Hyphomicrobiales</taxon>
        <taxon>Methylobacteriaceae</taxon>
        <taxon>Microvirga</taxon>
    </lineage>
</organism>
<sequence length="390" mass="44085">MTDDQARPIANLANVRLALRSDPAISTMLALDEMLCAPMLMHPVPRHGAAWEKTAGFEPRPVTDNDVGELQEWLQLAGLPKIGKDTVHQAVDMRAQDCAFHPVRDYLTSLVWDGKSRLKTWLSTYLGVEPSAYAEGIGTMFMISTVARIMKPGCKADYMMVLEGAQGARKSTACAILGGKWFSDNLPEVTTGKDVYQHLVGKWLIEIAEMSAMSKAEDAALKAFISRQVERYRPPYGRKEVIQPRQCIFIGTTNKEAYLRDETGGRRFWPVKVGKIDTNALKRDRDQLFAEAMHLFEAGARWWPDDAFEREHIKPQQEARFEADAWEEMIADYLRGKSKVTVGDVAKDGLHIETARINTSDQRRITAAMERLGWKRLAKDWKGRITWGRS</sequence>
<feature type="domain" description="Virulence-associated protein E-like" evidence="1">
    <location>
        <begin position="107"/>
        <end position="320"/>
    </location>
</feature>
<evidence type="ECO:0000259" key="1">
    <source>
        <dbReference type="Pfam" id="PF05272"/>
    </source>
</evidence>
<gene>
    <name evidence="2" type="ORF">BB934_08265</name>
</gene>
<dbReference type="Pfam" id="PF05272">
    <property type="entry name" value="VapE-like_dom"/>
    <property type="match status" value="1"/>
</dbReference>
<evidence type="ECO:0000313" key="2">
    <source>
        <dbReference type="EMBL" id="ANY81662.1"/>
    </source>
</evidence>
<dbReference type="EMBL" id="CP016616">
    <property type="protein sequence ID" value="ANY81662.1"/>
    <property type="molecule type" value="Genomic_DNA"/>
</dbReference>
<accession>A0A1B2EPB2</accession>
<dbReference type="AlphaFoldDB" id="A0A1B2EPB2"/>
<dbReference type="PANTHER" id="PTHR34985:SF1">
    <property type="entry name" value="SLR0554 PROTEIN"/>
    <property type="match status" value="1"/>
</dbReference>
<dbReference type="PANTHER" id="PTHR34985">
    <property type="entry name" value="SLR0554 PROTEIN"/>
    <property type="match status" value="1"/>
</dbReference>
<proteinExistence type="predicted"/>
<reference evidence="2" key="1">
    <citation type="submission" date="2016-07" db="EMBL/GenBank/DDBJ databases">
        <title>Microvirga ossetica sp. nov. a new species of rhizobia isolated from root nodules of the legume species Vicia alpestris Steven originated from North Ossetia region in the Caucasus.</title>
        <authorList>
            <person name="Safronova V.I."/>
            <person name="Kuznetsova I.G."/>
            <person name="Sazanova A.L."/>
            <person name="Belimov A."/>
            <person name="Andronov E."/>
            <person name="Osledkin Y.S."/>
            <person name="Onishchuk O.P."/>
            <person name="Kurchak O.N."/>
            <person name="Shaposhnikov A.I."/>
            <person name="Willems A."/>
            <person name="Tikhonovich I.A."/>
        </authorList>
    </citation>
    <scope>NUCLEOTIDE SEQUENCE [LARGE SCALE GENOMIC DNA]</scope>
    <source>
        <strain evidence="2">V5/3M</strain>
    </source>
</reference>
<dbReference type="KEGG" id="moc:BB934_08265"/>
<dbReference type="InterPro" id="IPR007936">
    <property type="entry name" value="VapE-like_dom"/>
</dbReference>